<evidence type="ECO:0000313" key="10">
    <source>
        <dbReference type="EMBL" id="MET4582533.1"/>
    </source>
</evidence>
<feature type="domain" description="Nitroreductase" evidence="9">
    <location>
        <begin position="8"/>
        <end position="158"/>
    </location>
</feature>
<evidence type="ECO:0000259" key="9">
    <source>
        <dbReference type="Pfam" id="PF00881"/>
    </source>
</evidence>
<keyword evidence="5 8" id="KW-0521">NADP</keyword>
<evidence type="ECO:0000313" key="11">
    <source>
        <dbReference type="Proteomes" id="UP001549257"/>
    </source>
</evidence>
<keyword evidence="7 8" id="KW-0520">NAD</keyword>
<comment type="caution">
    <text evidence="10">The sequence shown here is derived from an EMBL/GenBank/DDBJ whole genome shotgun (WGS) entry which is preliminary data.</text>
</comment>
<gene>
    <name evidence="10" type="ORF">ABIE21_002043</name>
</gene>
<dbReference type="SUPFAM" id="SSF55469">
    <property type="entry name" value="FMN-dependent nitroreductase-like"/>
    <property type="match status" value="1"/>
</dbReference>
<evidence type="ECO:0000256" key="8">
    <source>
        <dbReference type="PIRNR" id="PIRNR000232"/>
    </source>
</evidence>
<comment type="cofactor">
    <cofactor evidence="1 8">
        <name>FMN</name>
        <dbReference type="ChEBI" id="CHEBI:58210"/>
    </cofactor>
</comment>
<evidence type="ECO:0000256" key="7">
    <source>
        <dbReference type="ARBA" id="ARBA00023027"/>
    </source>
</evidence>
<dbReference type="EC" id="1.-.-.-" evidence="8"/>
<reference evidence="10 11" key="1">
    <citation type="submission" date="2024-06" db="EMBL/GenBank/DDBJ databases">
        <title>Sorghum-associated microbial communities from plants grown in Nebraska, USA.</title>
        <authorList>
            <person name="Schachtman D."/>
        </authorList>
    </citation>
    <scope>NUCLEOTIDE SEQUENCE [LARGE SCALE GENOMIC DNA]</scope>
    <source>
        <strain evidence="10 11">2857</strain>
    </source>
</reference>
<keyword evidence="4 8" id="KW-0288">FMN</keyword>
<evidence type="ECO:0000256" key="1">
    <source>
        <dbReference type="ARBA" id="ARBA00001917"/>
    </source>
</evidence>
<dbReference type="PIRSF" id="PIRSF000232">
    <property type="entry name" value="YdjA"/>
    <property type="match status" value="1"/>
</dbReference>
<proteinExistence type="inferred from homology"/>
<name>A0ABV2QNA8_9MICO</name>
<evidence type="ECO:0000256" key="2">
    <source>
        <dbReference type="ARBA" id="ARBA00007118"/>
    </source>
</evidence>
<dbReference type="InterPro" id="IPR026021">
    <property type="entry name" value="YdjA-like"/>
</dbReference>
<evidence type="ECO:0000256" key="4">
    <source>
        <dbReference type="ARBA" id="ARBA00022643"/>
    </source>
</evidence>
<dbReference type="InterPro" id="IPR029479">
    <property type="entry name" value="Nitroreductase"/>
</dbReference>
<dbReference type="PANTHER" id="PTHR43821">
    <property type="entry name" value="NAD(P)H NITROREDUCTASE YDJA-RELATED"/>
    <property type="match status" value="1"/>
</dbReference>
<dbReference type="InterPro" id="IPR052530">
    <property type="entry name" value="NAD(P)H_nitroreductase"/>
</dbReference>
<evidence type="ECO:0000256" key="5">
    <source>
        <dbReference type="ARBA" id="ARBA00022857"/>
    </source>
</evidence>
<dbReference type="InterPro" id="IPR000415">
    <property type="entry name" value="Nitroreductase-like"/>
</dbReference>
<comment type="similarity">
    <text evidence="2 8">Belongs to the nitroreductase family.</text>
</comment>
<organism evidence="10 11">
    <name type="scientific">Conyzicola nivalis</name>
    <dbReference type="NCBI Taxonomy" id="1477021"/>
    <lineage>
        <taxon>Bacteria</taxon>
        <taxon>Bacillati</taxon>
        <taxon>Actinomycetota</taxon>
        <taxon>Actinomycetes</taxon>
        <taxon>Micrococcales</taxon>
        <taxon>Microbacteriaceae</taxon>
        <taxon>Conyzicola</taxon>
    </lineage>
</organism>
<dbReference type="Pfam" id="PF00881">
    <property type="entry name" value="Nitroreductase"/>
    <property type="match status" value="1"/>
</dbReference>
<keyword evidence="6 8" id="KW-0560">Oxidoreductase</keyword>
<dbReference type="Gene3D" id="3.40.109.10">
    <property type="entry name" value="NADH Oxidase"/>
    <property type="match status" value="1"/>
</dbReference>
<dbReference type="PANTHER" id="PTHR43821:SF1">
    <property type="entry name" value="NAD(P)H NITROREDUCTASE YDJA-RELATED"/>
    <property type="match status" value="1"/>
</dbReference>
<dbReference type="RefSeq" id="WP_354024716.1">
    <property type="nucleotide sequence ID" value="NZ_JBEPSJ010000002.1"/>
</dbReference>
<sequence length="182" mass="19871">MSALDAVLNRHSHSKVTAEAPSRLQLLPLVEAAATVADHSGLKPWRLIELRGDARLRLGAAFAEATGATGKDAEKAASKPLRASLLIAVVFVHKPSFKVPAWEQEAVASGVAHMLSLLLDEAGWGVFWRSGVLTRSEPVHRMHELAPNEQLLGWLYVGGLPEKTKSDKRKRLEVGRYLTELT</sequence>
<keyword evidence="11" id="KW-1185">Reference proteome</keyword>
<dbReference type="EMBL" id="JBEPSJ010000002">
    <property type="protein sequence ID" value="MET4582533.1"/>
    <property type="molecule type" value="Genomic_DNA"/>
</dbReference>
<dbReference type="Proteomes" id="UP001549257">
    <property type="component" value="Unassembled WGS sequence"/>
</dbReference>
<protein>
    <recommendedName>
        <fullName evidence="8">Putative NAD(P)H nitroreductase</fullName>
        <ecNumber evidence="8">1.-.-.-</ecNumber>
    </recommendedName>
</protein>
<keyword evidence="3 8" id="KW-0285">Flavoprotein</keyword>
<evidence type="ECO:0000256" key="3">
    <source>
        <dbReference type="ARBA" id="ARBA00022630"/>
    </source>
</evidence>
<evidence type="ECO:0000256" key="6">
    <source>
        <dbReference type="ARBA" id="ARBA00023002"/>
    </source>
</evidence>
<accession>A0ABV2QNA8</accession>